<dbReference type="InterPro" id="IPR011604">
    <property type="entry name" value="PDDEXK-like_dom_sf"/>
</dbReference>
<dbReference type="Pfam" id="PF01930">
    <property type="entry name" value="Cas_Cas4"/>
    <property type="match status" value="1"/>
</dbReference>
<keyword evidence="3 9" id="KW-0378">Hydrolase</keyword>
<evidence type="ECO:0000256" key="8">
    <source>
        <dbReference type="ARBA" id="ARBA00023211"/>
    </source>
</evidence>
<reference evidence="12" key="1">
    <citation type="journal article" date="2019" name="Int. J. Syst. Evol. Microbiol.">
        <title>The Global Catalogue of Microorganisms (GCM) 10K type strain sequencing project: providing services to taxonomists for standard genome sequencing and annotation.</title>
        <authorList>
            <consortium name="The Broad Institute Genomics Platform"/>
            <consortium name="The Broad Institute Genome Sequencing Center for Infectious Disease"/>
            <person name="Wu L."/>
            <person name="Ma J."/>
        </authorList>
    </citation>
    <scope>NUCLEOTIDE SEQUENCE [LARGE SCALE GENOMIC DNA]</scope>
    <source>
        <strain evidence="12">IBRC-M 10490</strain>
    </source>
</reference>
<keyword evidence="12" id="KW-1185">Reference proteome</keyword>
<name>A0ABV8VHR8_9NOCA</name>
<evidence type="ECO:0000256" key="4">
    <source>
        <dbReference type="ARBA" id="ARBA00022839"/>
    </source>
</evidence>
<comment type="cofactor">
    <cofactor evidence="9">
        <name>Mg(2+)</name>
        <dbReference type="ChEBI" id="CHEBI:18420"/>
    </cofactor>
    <cofactor evidence="9">
        <name>Mn(2+)</name>
        <dbReference type="ChEBI" id="CHEBI:29035"/>
    </cofactor>
    <text evidence="9">Mg(2+) or Mn(2+) required for ssDNA cleavage activity.</text>
</comment>
<keyword evidence="2 9" id="KW-0479">Metal-binding</keyword>
<dbReference type="Proteomes" id="UP001595844">
    <property type="component" value="Unassembled WGS sequence"/>
</dbReference>
<evidence type="ECO:0000256" key="6">
    <source>
        <dbReference type="ARBA" id="ARBA00023014"/>
    </source>
</evidence>
<evidence type="ECO:0000256" key="2">
    <source>
        <dbReference type="ARBA" id="ARBA00022723"/>
    </source>
</evidence>
<evidence type="ECO:0000256" key="1">
    <source>
        <dbReference type="ARBA" id="ARBA00022722"/>
    </source>
</evidence>
<comment type="function">
    <text evidence="9">CRISPR (clustered regularly interspaced short palindromic repeat) is an adaptive immune system that provides protection against mobile genetic elements (viruses, transposable elements and conjugative plasmids). CRISPR clusters contain sequences complementary to antecedent mobile elements and target invading nucleic acids. CRISPR clusters are transcribed and processed into CRISPR RNA (crRNA).</text>
</comment>
<protein>
    <recommendedName>
        <fullName evidence="9">CRISPR-associated exonuclease Cas4</fullName>
        <ecNumber evidence="9">3.1.12.1</ecNumber>
    </recommendedName>
</protein>
<feature type="domain" description="DUF83" evidence="10">
    <location>
        <begin position="35"/>
        <end position="209"/>
    </location>
</feature>
<evidence type="ECO:0000256" key="9">
    <source>
        <dbReference type="RuleBase" id="RU365022"/>
    </source>
</evidence>
<dbReference type="InterPro" id="IPR022765">
    <property type="entry name" value="Dna2/Cas4_DUF83"/>
</dbReference>
<dbReference type="Gene3D" id="3.90.320.10">
    <property type="match status" value="1"/>
</dbReference>
<keyword evidence="8 9" id="KW-0464">Manganese</keyword>
<keyword evidence="7 9" id="KW-0051">Antiviral defense</keyword>
<dbReference type="EMBL" id="JBHSDL010000014">
    <property type="protein sequence ID" value="MFC4375549.1"/>
    <property type="molecule type" value="Genomic_DNA"/>
</dbReference>
<sequence>MSSPTVCRPGWPTPRCSPEMNELGDGAEVWSVPISAIEHYAYCRRQAVLIWQEAYFESNTDTVRGDLAHQAVDRGGVLTGRNGVRVWRSLPVYSDRLGMHGICDTVHWTSDGPVAVEHKSGTYRLGGAADLQVAAQVLCLREMFDSDIPHGEVFAGRDRQHHRVTVDPAIEARVGEIIAELRALLDTGALPRAVHDRRCRRCSLAPGCVPQTGSSRSVDLFTPRAAGEAL</sequence>
<keyword evidence="4 9" id="KW-0269">Exonuclease</keyword>
<gene>
    <name evidence="11" type="primary">cas4</name>
    <name evidence="11" type="ORF">ACFO5K_15720</name>
</gene>
<comment type="caution">
    <text evidence="11">The sequence shown here is derived from an EMBL/GenBank/DDBJ whole genome shotgun (WGS) entry which is preliminary data.</text>
</comment>
<evidence type="ECO:0000313" key="12">
    <source>
        <dbReference type="Proteomes" id="UP001595844"/>
    </source>
</evidence>
<dbReference type="NCBIfam" id="TIGR00372">
    <property type="entry name" value="cas4"/>
    <property type="match status" value="1"/>
</dbReference>
<keyword evidence="1 9" id="KW-0540">Nuclease</keyword>
<keyword evidence="5 9" id="KW-0408">Iron</keyword>
<evidence type="ECO:0000256" key="3">
    <source>
        <dbReference type="ARBA" id="ARBA00022801"/>
    </source>
</evidence>
<evidence type="ECO:0000259" key="10">
    <source>
        <dbReference type="Pfam" id="PF01930"/>
    </source>
</evidence>
<comment type="cofactor">
    <cofactor evidence="9">
        <name>iron-sulfur cluster</name>
        <dbReference type="ChEBI" id="CHEBI:30408"/>
    </cofactor>
</comment>
<evidence type="ECO:0000256" key="7">
    <source>
        <dbReference type="ARBA" id="ARBA00023118"/>
    </source>
</evidence>
<proteinExistence type="inferred from homology"/>
<comment type="similarity">
    <text evidence="9">Belongs to the CRISPR-associated exonuclease Cas4 family.</text>
</comment>
<dbReference type="InterPro" id="IPR013343">
    <property type="entry name" value="CRISPR-assoc_prot_Cas4"/>
</dbReference>
<accession>A0ABV8VHR8</accession>
<organism evidence="11 12">
    <name type="scientific">Nocardia halotolerans</name>
    <dbReference type="NCBI Taxonomy" id="1755878"/>
    <lineage>
        <taxon>Bacteria</taxon>
        <taxon>Bacillati</taxon>
        <taxon>Actinomycetota</taxon>
        <taxon>Actinomycetes</taxon>
        <taxon>Mycobacteriales</taxon>
        <taxon>Nocardiaceae</taxon>
        <taxon>Nocardia</taxon>
    </lineage>
</organism>
<dbReference type="GO" id="GO:0016787">
    <property type="term" value="F:hydrolase activity"/>
    <property type="evidence" value="ECO:0007669"/>
    <property type="project" value="UniProtKB-KW"/>
</dbReference>
<evidence type="ECO:0000256" key="5">
    <source>
        <dbReference type="ARBA" id="ARBA00023004"/>
    </source>
</evidence>
<keyword evidence="6 9" id="KW-0411">Iron-sulfur</keyword>
<evidence type="ECO:0000313" key="11">
    <source>
        <dbReference type="EMBL" id="MFC4375549.1"/>
    </source>
</evidence>
<dbReference type="RefSeq" id="WP_378562440.1">
    <property type="nucleotide sequence ID" value="NZ_JBHSDL010000014.1"/>
</dbReference>
<dbReference type="EC" id="3.1.12.1" evidence="9"/>